<evidence type="ECO:0000259" key="2">
    <source>
        <dbReference type="PROSITE" id="PS50076"/>
    </source>
</evidence>
<proteinExistence type="predicted"/>
<dbReference type="CDD" id="cd06257">
    <property type="entry name" value="DnaJ"/>
    <property type="match status" value="1"/>
</dbReference>
<comment type="caution">
    <text evidence="3">The sequence shown here is derived from an EMBL/GenBank/DDBJ whole genome shotgun (WGS) entry which is preliminary data.</text>
</comment>
<evidence type="ECO:0000256" key="1">
    <source>
        <dbReference type="SAM" id="MobiDB-lite"/>
    </source>
</evidence>
<dbReference type="InterPro" id="IPR056988">
    <property type="entry name" value="Zn_ribbon_pln"/>
</dbReference>
<gene>
    <name evidence="3" type="ORF">POTOM_011950</name>
</gene>
<dbReference type="PANTHER" id="PTHR44137:SF24">
    <property type="entry name" value="DNAJ HEAT SHOCK N-TERMINAL DOMAIN-CONTAINING PROTEIN"/>
    <property type="match status" value="1"/>
</dbReference>
<evidence type="ECO:0000313" key="4">
    <source>
        <dbReference type="Proteomes" id="UP000886885"/>
    </source>
</evidence>
<organism evidence="3 4">
    <name type="scientific">Populus tomentosa</name>
    <name type="common">Chinese white poplar</name>
    <dbReference type="NCBI Taxonomy" id="118781"/>
    <lineage>
        <taxon>Eukaryota</taxon>
        <taxon>Viridiplantae</taxon>
        <taxon>Streptophyta</taxon>
        <taxon>Embryophyta</taxon>
        <taxon>Tracheophyta</taxon>
        <taxon>Spermatophyta</taxon>
        <taxon>Magnoliopsida</taxon>
        <taxon>eudicotyledons</taxon>
        <taxon>Gunneridae</taxon>
        <taxon>Pentapetalae</taxon>
        <taxon>rosids</taxon>
        <taxon>fabids</taxon>
        <taxon>Malpighiales</taxon>
        <taxon>Salicaceae</taxon>
        <taxon>Saliceae</taxon>
        <taxon>Populus</taxon>
    </lineage>
</organism>
<evidence type="ECO:0000313" key="3">
    <source>
        <dbReference type="EMBL" id="KAG6782540.1"/>
    </source>
</evidence>
<accession>A0A8X8D914</accession>
<protein>
    <recommendedName>
        <fullName evidence="2">J domain-containing protein</fullName>
    </recommendedName>
</protein>
<dbReference type="Pfam" id="PF11926">
    <property type="entry name" value="DUF3444"/>
    <property type="match status" value="1"/>
</dbReference>
<feature type="region of interest" description="Disordered" evidence="1">
    <location>
        <begin position="346"/>
        <end position="389"/>
    </location>
</feature>
<feature type="compositionally biased region" description="Basic and acidic residues" evidence="1">
    <location>
        <begin position="306"/>
        <end position="325"/>
    </location>
</feature>
<dbReference type="Proteomes" id="UP000886885">
    <property type="component" value="Chromosome 3A"/>
</dbReference>
<dbReference type="PROSITE" id="PS50076">
    <property type="entry name" value="DNAJ_2"/>
    <property type="match status" value="1"/>
</dbReference>
<dbReference type="Pfam" id="PF23551">
    <property type="entry name" value="Zn_ribbon_20"/>
    <property type="match status" value="1"/>
</dbReference>
<dbReference type="InterPro" id="IPR024593">
    <property type="entry name" value="DUF3444"/>
</dbReference>
<dbReference type="InterPro" id="IPR001623">
    <property type="entry name" value="DnaJ_domain"/>
</dbReference>
<feature type="domain" description="J" evidence="2">
    <location>
        <begin position="70"/>
        <end position="134"/>
    </location>
</feature>
<keyword evidence="4" id="KW-1185">Reference proteome</keyword>
<reference evidence="3" key="1">
    <citation type="journal article" date="2020" name="bioRxiv">
        <title>Hybrid origin of Populus tomentosa Carr. identified through genome sequencing and phylogenomic analysis.</title>
        <authorList>
            <person name="An X."/>
            <person name="Gao K."/>
            <person name="Chen Z."/>
            <person name="Li J."/>
            <person name="Yang X."/>
            <person name="Yang X."/>
            <person name="Zhou J."/>
            <person name="Guo T."/>
            <person name="Zhao T."/>
            <person name="Huang S."/>
            <person name="Miao D."/>
            <person name="Khan W.U."/>
            <person name="Rao P."/>
            <person name="Ye M."/>
            <person name="Lei B."/>
            <person name="Liao W."/>
            <person name="Wang J."/>
            <person name="Ji L."/>
            <person name="Li Y."/>
            <person name="Guo B."/>
            <person name="Mustafa N.S."/>
            <person name="Li S."/>
            <person name="Yun Q."/>
            <person name="Keller S.R."/>
            <person name="Mao J."/>
            <person name="Zhang R."/>
            <person name="Strauss S.H."/>
        </authorList>
    </citation>
    <scope>NUCLEOTIDE SEQUENCE</scope>
    <source>
        <strain evidence="3">GM15</strain>
        <tissue evidence="3">Leaf</tissue>
    </source>
</reference>
<dbReference type="EMBL" id="JAAWWB010000005">
    <property type="protein sequence ID" value="KAG6782540.1"/>
    <property type="molecule type" value="Genomic_DNA"/>
</dbReference>
<feature type="compositionally biased region" description="Basic and acidic residues" evidence="1">
    <location>
        <begin position="355"/>
        <end position="375"/>
    </location>
</feature>
<dbReference type="SMART" id="SM00271">
    <property type="entry name" value="DnaJ"/>
    <property type="match status" value="1"/>
</dbReference>
<feature type="region of interest" description="Disordered" evidence="1">
    <location>
        <begin position="306"/>
        <end position="329"/>
    </location>
</feature>
<dbReference type="PANTHER" id="PTHR44137">
    <property type="entry name" value="BNAC03G44070D PROTEIN"/>
    <property type="match status" value="1"/>
</dbReference>
<dbReference type="Pfam" id="PF00226">
    <property type="entry name" value="DnaJ"/>
    <property type="match status" value="1"/>
</dbReference>
<dbReference type="AlphaFoldDB" id="A0A8X8D914"/>
<dbReference type="OrthoDB" id="66964at2759"/>
<sequence>MGAKADQEEEARRLKTIAETKFTNSNLKSALKHAKKAHRLSPKLEGLSSMLTALKTLRVASKTQNSDITDWYRILQVEPFSHMNTIKKQYKKLALVLHPDKNPFLGCEEAFKLVAEGFRVLSDKIRRKEYDLRLRIRLQDERVSDNSAVETFWTACSRCRLLHQFERQYLGHNLVCPSCKKSFEAVEVKGGDKKDAEVGVWSERLRRKDVGGKGIGGLSSGEGVSVGSRRELDAESAGGVNLKGNEVISGEWGGGKLRTGGLRRRTSTVGEVLERSKKRVKFSDETMTLAEMKLEAKKKVSRKKVELKEKQKDVREKEKKKEKQKVMGKGKGKETCLVLNKSTDLATEKGGASKKSGDTEIKTREGVKTSRKMEIMRQGASRKSASLQMERHKNSRGDLDSMAVEYSNFFDFDSDRVERRFKKGQVWALYDDDGMPRHYGLIDEVGSVNPFKVNLSWLDLQRYGDEVLIWEKMGLHVSCGRFKVARTMIIDSVNIFSHAVECEREAREVYRIYPKKGSVWALYNEATLGAEGRNLSASDERCNDIVVLLTTYSEMHGLSMAYLEKVDGYKTIFKRREIGCHAIRLLGKDDIWLFSHQIPSRKFSGDEVADNLKHCWELDPASIPSNLLNVGVEADNELHSVDGNGVVILPLSGHKLKHITHTLTFSLFNMLLSNHLLCRSFSSDCKLRIYILLYVQLLLMKISDLMKDPSSNKKKLAVAFSRVHPTSNHMRGLIHFVLLQTFGFYVEPNINSGLLLEHSIALLIDHSADTVAAYENLQVAGQDGPHAKTAAEYADK</sequence>
<name>A0A8X8D914_POPTO</name>